<accession>A0A8D9AE80</accession>
<reference evidence="1" key="1">
    <citation type="submission" date="2021-05" db="EMBL/GenBank/DDBJ databases">
        <authorList>
            <person name="Alioto T."/>
            <person name="Alioto T."/>
            <person name="Gomez Garrido J."/>
        </authorList>
    </citation>
    <scope>NUCLEOTIDE SEQUENCE</scope>
</reference>
<dbReference type="AlphaFoldDB" id="A0A8D9AE80"/>
<organism evidence="1">
    <name type="scientific">Cacopsylla melanoneura</name>
    <dbReference type="NCBI Taxonomy" id="428564"/>
    <lineage>
        <taxon>Eukaryota</taxon>
        <taxon>Metazoa</taxon>
        <taxon>Ecdysozoa</taxon>
        <taxon>Arthropoda</taxon>
        <taxon>Hexapoda</taxon>
        <taxon>Insecta</taxon>
        <taxon>Pterygota</taxon>
        <taxon>Neoptera</taxon>
        <taxon>Paraneoptera</taxon>
        <taxon>Hemiptera</taxon>
        <taxon>Sternorrhyncha</taxon>
        <taxon>Psylloidea</taxon>
        <taxon>Psyllidae</taxon>
        <taxon>Psyllinae</taxon>
        <taxon>Cacopsylla</taxon>
    </lineage>
</organism>
<protein>
    <submittedName>
        <fullName evidence="1">Uncharacterized protein</fullName>
    </submittedName>
</protein>
<sequence>MILMPDSWIPPCSPNPMIIPVNVVLLSKCLNENFLARTKLSLNLFSSELTYVSSLPRYQMTHWRACSCLFILSKHTGDSGRKKKQHRNKTDTLRHIQLRARKLTNEPITYTNRTPILANSMYKLASFPLRCISEISPMYIGVLDATAEFENPPRNLAIMNTVWFSVLNMRM</sequence>
<dbReference type="EMBL" id="HBUF01563526">
    <property type="protein sequence ID" value="CAG6763495.1"/>
    <property type="molecule type" value="Transcribed_RNA"/>
</dbReference>
<name>A0A8D9AE80_9HEMI</name>
<proteinExistence type="predicted"/>
<evidence type="ECO:0000313" key="1">
    <source>
        <dbReference type="EMBL" id="CAG6763495.1"/>
    </source>
</evidence>